<proteinExistence type="predicted"/>
<dbReference type="VEuPathDB" id="VectorBase:AARA014034"/>
<organism evidence="1 2">
    <name type="scientific">Anopheles arabiensis</name>
    <name type="common">Mosquito</name>
    <dbReference type="NCBI Taxonomy" id="7173"/>
    <lineage>
        <taxon>Eukaryota</taxon>
        <taxon>Metazoa</taxon>
        <taxon>Ecdysozoa</taxon>
        <taxon>Arthropoda</taxon>
        <taxon>Hexapoda</taxon>
        <taxon>Insecta</taxon>
        <taxon>Pterygota</taxon>
        <taxon>Neoptera</taxon>
        <taxon>Endopterygota</taxon>
        <taxon>Diptera</taxon>
        <taxon>Nematocera</taxon>
        <taxon>Culicoidea</taxon>
        <taxon>Culicidae</taxon>
        <taxon>Anophelinae</taxon>
        <taxon>Anopheles</taxon>
    </lineage>
</organism>
<evidence type="ECO:0000313" key="2">
    <source>
        <dbReference type="Proteomes" id="UP000075840"/>
    </source>
</evidence>
<dbReference type="Proteomes" id="UP000075840">
    <property type="component" value="Unassembled WGS sequence"/>
</dbReference>
<dbReference type="EnsemblMetazoa" id="AARA014034-RA">
    <property type="protein sequence ID" value="AARA014034-PA"/>
    <property type="gene ID" value="AARA014034"/>
</dbReference>
<protein>
    <submittedName>
        <fullName evidence="1">Uncharacterized protein</fullName>
    </submittedName>
</protein>
<accession>A0A182IEV9</accession>
<sequence length="91" mass="10554">MKAIVVLLSLIAMAFAASIPWRSYYVYRPVRVSLTRDQDALNPQHVLNYLLGLYQIKPALRDVNAEPRKPPRCNPSDRDCNDYDNPFEIEF</sequence>
<dbReference type="AlphaFoldDB" id="A0A182IEV9"/>
<name>A0A182IEV9_ANOAR</name>
<evidence type="ECO:0000313" key="1">
    <source>
        <dbReference type="EnsemblMetazoa" id="AARA014034-PA"/>
    </source>
</evidence>
<reference evidence="1" key="1">
    <citation type="submission" date="2022-08" db="UniProtKB">
        <authorList>
            <consortium name="EnsemblMetazoa"/>
        </authorList>
    </citation>
    <scope>IDENTIFICATION</scope>
    <source>
        <strain evidence="1">Dongola</strain>
    </source>
</reference>
<keyword evidence="2" id="KW-1185">Reference proteome</keyword>
<dbReference type="EMBL" id="APCN01004203">
    <property type="status" value="NOT_ANNOTATED_CDS"/>
    <property type="molecule type" value="Genomic_DNA"/>
</dbReference>